<comment type="caution">
    <text evidence="2">The sequence shown here is derived from an EMBL/GenBank/DDBJ whole genome shotgun (WGS) entry which is preliminary data.</text>
</comment>
<reference evidence="2" key="1">
    <citation type="submission" date="2020-08" db="EMBL/GenBank/DDBJ databases">
        <title>Multicomponent nature underlies the extraordinary mechanical properties of spider dragline silk.</title>
        <authorList>
            <person name="Kono N."/>
            <person name="Nakamura H."/>
            <person name="Mori M."/>
            <person name="Yoshida Y."/>
            <person name="Ohtoshi R."/>
            <person name="Malay A.D."/>
            <person name="Moran D.A.P."/>
            <person name="Tomita M."/>
            <person name="Numata K."/>
            <person name="Arakawa K."/>
        </authorList>
    </citation>
    <scope>NUCLEOTIDE SEQUENCE</scope>
</reference>
<keyword evidence="3" id="KW-1185">Reference proteome</keyword>
<proteinExistence type="predicted"/>
<evidence type="ECO:0000313" key="2">
    <source>
        <dbReference type="EMBL" id="GFY71620.1"/>
    </source>
</evidence>
<accession>A0A8X6YEW2</accession>
<evidence type="ECO:0000313" key="3">
    <source>
        <dbReference type="Proteomes" id="UP000886998"/>
    </source>
</evidence>
<protein>
    <submittedName>
        <fullName evidence="2">Uncharacterized protein</fullName>
    </submittedName>
</protein>
<evidence type="ECO:0000256" key="1">
    <source>
        <dbReference type="SAM" id="MobiDB-lite"/>
    </source>
</evidence>
<gene>
    <name evidence="2" type="ORF">TNIN_247231</name>
</gene>
<dbReference type="AlphaFoldDB" id="A0A8X6YEW2"/>
<dbReference type="Proteomes" id="UP000886998">
    <property type="component" value="Unassembled WGS sequence"/>
</dbReference>
<feature type="region of interest" description="Disordered" evidence="1">
    <location>
        <begin position="1"/>
        <end position="22"/>
    </location>
</feature>
<dbReference type="EMBL" id="BMAV01018997">
    <property type="protein sequence ID" value="GFY71620.1"/>
    <property type="molecule type" value="Genomic_DNA"/>
</dbReference>
<sequence>MGSRTRRIPSIPKKKAQARVMRKSRISSNGSVTAYVFVSKSNIKSLERLEGGFNGAHTLLLCLLNMSSYVKIASSTREGMLQILAAVCPVQYKP</sequence>
<organism evidence="2 3">
    <name type="scientific">Trichonephila inaurata madagascariensis</name>
    <dbReference type="NCBI Taxonomy" id="2747483"/>
    <lineage>
        <taxon>Eukaryota</taxon>
        <taxon>Metazoa</taxon>
        <taxon>Ecdysozoa</taxon>
        <taxon>Arthropoda</taxon>
        <taxon>Chelicerata</taxon>
        <taxon>Arachnida</taxon>
        <taxon>Araneae</taxon>
        <taxon>Araneomorphae</taxon>
        <taxon>Entelegynae</taxon>
        <taxon>Araneoidea</taxon>
        <taxon>Nephilidae</taxon>
        <taxon>Trichonephila</taxon>
        <taxon>Trichonephila inaurata</taxon>
    </lineage>
</organism>
<name>A0A8X6YEW2_9ARAC</name>